<evidence type="ECO:0000256" key="4">
    <source>
        <dbReference type="ARBA" id="ARBA00022695"/>
    </source>
</evidence>
<accession>T1D2I6</accession>
<dbReference type="PROSITE" id="PS51831">
    <property type="entry name" value="HD"/>
    <property type="match status" value="1"/>
</dbReference>
<comment type="caution">
    <text evidence="12">The sequence shown here is derived from an EMBL/GenBank/DDBJ whole genome shotgun (WGS) entry which is preliminary data.</text>
</comment>
<dbReference type="GO" id="GO:0042245">
    <property type="term" value="P:RNA repair"/>
    <property type="evidence" value="ECO:0007669"/>
    <property type="project" value="UniProtKB-KW"/>
</dbReference>
<dbReference type="PANTHER" id="PTHR47545:SF1">
    <property type="entry name" value="MULTIFUNCTIONAL CCA PROTEIN"/>
    <property type="match status" value="1"/>
</dbReference>
<evidence type="ECO:0000256" key="5">
    <source>
        <dbReference type="ARBA" id="ARBA00022723"/>
    </source>
</evidence>
<evidence type="ECO:0000256" key="2">
    <source>
        <dbReference type="ARBA" id="ARBA00022679"/>
    </source>
</evidence>
<feature type="domain" description="HD" evidence="11">
    <location>
        <begin position="228"/>
        <end position="322"/>
    </location>
</feature>
<comment type="cofactor">
    <cofactor evidence="1">
        <name>Mg(2+)</name>
        <dbReference type="ChEBI" id="CHEBI:18420"/>
    </cofactor>
</comment>
<dbReference type="EMBL" id="AUZY01001006">
    <property type="protein sequence ID" value="EQD76660.1"/>
    <property type="molecule type" value="Genomic_DNA"/>
</dbReference>
<keyword evidence="4" id="KW-0548">Nucleotidyltransferase</keyword>
<keyword evidence="3" id="KW-0819">tRNA processing</keyword>
<dbReference type="Gene3D" id="3.30.460.10">
    <property type="entry name" value="Beta Polymerase, domain 2"/>
    <property type="match status" value="1"/>
</dbReference>
<dbReference type="SUPFAM" id="SSF81891">
    <property type="entry name" value="Poly A polymerase C-terminal region-like"/>
    <property type="match status" value="1"/>
</dbReference>
<dbReference type="NCBIfam" id="NF008137">
    <property type="entry name" value="PRK10885.1"/>
    <property type="match status" value="1"/>
</dbReference>
<dbReference type="GO" id="GO:0046872">
    <property type="term" value="F:metal ion binding"/>
    <property type="evidence" value="ECO:0007669"/>
    <property type="project" value="UniProtKB-KW"/>
</dbReference>
<evidence type="ECO:0000256" key="8">
    <source>
        <dbReference type="ARBA" id="ARBA00022840"/>
    </source>
</evidence>
<protein>
    <submittedName>
        <fullName evidence="12">Multifunctional tRNA nucleotidyl transferase/2'3'-cyclic phosphodiesterase/2'nucleotidase/phosphatase</fullName>
    </submittedName>
</protein>
<proteinExistence type="predicted"/>
<evidence type="ECO:0000256" key="3">
    <source>
        <dbReference type="ARBA" id="ARBA00022694"/>
    </source>
</evidence>
<name>T1D2I6_9ZZZZ</name>
<dbReference type="InterPro" id="IPR032828">
    <property type="entry name" value="PolyA_RNA-bd"/>
</dbReference>
<evidence type="ECO:0000256" key="7">
    <source>
        <dbReference type="ARBA" id="ARBA00022800"/>
    </source>
</evidence>
<sequence>MDIYLVGGAVRDRLLGLPVGERDYVVVGGSPQQLIENGFRPVGRDFPVFLHPATGEEYALARTERKRGRGYHGFSFETGTGVTLVDDLARRDLTINAIAENARGELIDPYGGRADLAARILRHVSPAFVEDPLRVLRVARFAARFHDLGFTLAPETRILMTEIAQSGELETLPPERIWQELRRALATTHPEIFLVTLRTVGALSVLIPEMDALFGIPQEAALHPEIDTGEHILMALAQSARISADPIVGYAVLSHDLGKAKTPRALWPRHPGHAESGVLLSRTLSARLRVPNDYRLTAELTARWHLEIHACLDQPIDRLAAWIKELPYRSRSRNLVQSLKACEADFRGRPGYESRPYPQRPFLEELFEALRSIRLEPAEYDWSLEQKKKQLDVRLIETIRQARTRGAPAS</sequence>
<keyword evidence="5" id="KW-0479">Metal-binding</keyword>
<evidence type="ECO:0000256" key="9">
    <source>
        <dbReference type="ARBA" id="ARBA00022842"/>
    </source>
</evidence>
<keyword evidence="8" id="KW-0067">ATP-binding</keyword>
<keyword evidence="10" id="KW-0694">RNA-binding</keyword>
<dbReference type="GO" id="GO:0003723">
    <property type="term" value="F:RNA binding"/>
    <property type="evidence" value="ECO:0007669"/>
    <property type="project" value="UniProtKB-KW"/>
</dbReference>
<dbReference type="Gene3D" id="1.10.3090.10">
    <property type="entry name" value="cca-adding enzyme, domain 2"/>
    <property type="match status" value="1"/>
</dbReference>
<keyword evidence="2 12" id="KW-0808">Transferase</keyword>
<dbReference type="InterPro" id="IPR043519">
    <property type="entry name" value="NT_sf"/>
</dbReference>
<dbReference type="Pfam" id="PF01743">
    <property type="entry name" value="PolyA_pol"/>
    <property type="match status" value="1"/>
</dbReference>
<dbReference type="InterPro" id="IPR012006">
    <property type="entry name" value="CCA_bact"/>
</dbReference>
<dbReference type="GO" id="GO:0005524">
    <property type="term" value="F:ATP binding"/>
    <property type="evidence" value="ECO:0007669"/>
    <property type="project" value="UniProtKB-KW"/>
</dbReference>
<dbReference type="InterPro" id="IPR002646">
    <property type="entry name" value="PolA_pol_head_dom"/>
</dbReference>
<keyword evidence="7" id="KW-0692">RNA repair</keyword>
<keyword evidence="9" id="KW-0460">Magnesium</keyword>
<evidence type="ECO:0000259" key="11">
    <source>
        <dbReference type="PROSITE" id="PS51831"/>
    </source>
</evidence>
<keyword evidence="6" id="KW-0547">Nucleotide-binding</keyword>
<dbReference type="GO" id="GO:0001680">
    <property type="term" value="P:tRNA 3'-terminal CCA addition"/>
    <property type="evidence" value="ECO:0007669"/>
    <property type="project" value="InterPro"/>
</dbReference>
<dbReference type="InterPro" id="IPR006674">
    <property type="entry name" value="HD_domain"/>
</dbReference>
<dbReference type="SUPFAM" id="SSF81301">
    <property type="entry name" value="Nucleotidyltransferase"/>
    <property type="match status" value="1"/>
</dbReference>
<organism evidence="12">
    <name type="scientific">mine drainage metagenome</name>
    <dbReference type="NCBI Taxonomy" id="410659"/>
    <lineage>
        <taxon>unclassified sequences</taxon>
        <taxon>metagenomes</taxon>
        <taxon>ecological metagenomes</taxon>
    </lineage>
</organism>
<dbReference type="Pfam" id="PF12627">
    <property type="entry name" value="PolyA_pol_RNAbd"/>
    <property type="match status" value="1"/>
</dbReference>
<reference evidence="12" key="1">
    <citation type="submission" date="2013-08" db="EMBL/GenBank/DDBJ databases">
        <authorList>
            <person name="Mendez C."/>
            <person name="Richter M."/>
            <person name="Ferrer M."/>
            <person name="Sanchez J."/>
        </authorList>
    </citation>
    <scope>NUCLEOTIDE SEQUENCE</scope>
</reference>
<gene>
    <name evidence="12" type="ORF">B1B_01535</name>
</gene>
<evidence type="ECO:0000256" key="10">
    <source>
        <dbReference type="ARBA" id="ARBA00022884"/>
    </source>
</evidence>
<evidence type="ECO:0000313" key="12">
    <source>
        <dbReference type="EMBL" id="EQD76660.1"/>
    </source>
</evidence>
<dbReference type="CDD" id="cd05398">
    <property type="entry name" value="NT_ClassII-CCAase"/>
    <property type="match status" value="1"/>
</dbReference>
<evidence type="ECO:0000256" key="1">
    <source>
        <dbReference type="ARBA" id="ARBA00001946"/>
    </source>
</evidence>
<dbReference type="PANTHER" id="PTHR47545">
    <property type="entry name" value="MULTIFUNCTIONAL CCA PROTEIN"/>
    <property type="match status" value="1"/>
</dbReference>
<dbReference type="AlphaFoldDB" id="T1D2I6"/>
<evidence type="ECO:0000256" key="6">
    <source>
        <dbReference type="ARBA" id="ARBA00022741"/>
    </source>
</evidence>
<dbReference type="PIRSF" id="PIRSF000813">
    <property type="entry name" value="CCA_bact"/>
    <property type="match status" value="1"/>
</dbReference>
<dbReference type="GO" id="GO:0004810">
    <property type="term" value="F:CCA tRNA nucleotidyltransferase activity"/>
    <property type="evidence" value="ECO:0007669"/>
    <property type="project" value="InterPro"/>
</dbReference>
<dbReference type="InterPro" id="IPR050124">
    <property type="entry name" value="tRNA_CCA-adding_enzyme"/>
</dbReference>
<reference evidence="12" key="2">
    <citation type="journal article" date="2014" name="ISME J.">
        <title>Microbial stratification in low pH oxic and suboxic macroscopic growths along an acid mine drainage.</title>
        <authorList>
            <person name="Mendez-Garcia C."/>
            <person name="Mesa V."/>
            <person name="Sprenger R.R."/>
            <person name="Richter M."/>
            <person name="Diez M.S."/>
            <person name="Solano J."/>
            <person name="Bargiela R."/>
            <person name="Golyshina O.V."/>
            <person name="Manteca A."/>
            <person name="Ramos J.L."/>
            <person name="Gallego J.R."/>
            <person name="Llorente I."/>
            <person name="Martins Dos Santos V.A."/>
            <person name="Jensen O.N."/>
            <person name="Pelaez A.I."/>
            <person name="Sanchez J."/>
            <person name="Ferrer M."/>
        </authorList>
    </citation>
    <scope>NUCLEOTIDE SEQUENCE</scope>
</reference>